<dbReference type="Proteomes" id="UP000815325">
    <property type="component" value="Unassembled WGS sequence"/>
</dbReference>
<protein>
    <submittedName>
        <fullName evidence="1">Uncharacterized protein</fullName>
    </submittedName>
</protein>
<comment type="caution">
    <text evidence="1">The sequence shown here is derived from an EMBL/GenBank/DDBJ whole genome shotgun (WGS) entry which is preliminary data.</text>
</comment>
<keyword evidence="2" id="KW-1185">Reference proteome</keyword>
<reference evidence="1" key="1">
    <citation type="submission" date="2017-08" db="EMBL/GenBank/DDBJ databases">
        <authorList>
            <person name="Polle J.E."/>
            <person name="Barry K."/>
            <person name="Cushman J."/>
            <person name="Schmutz J."/>
            <person name="Tran D."/>
            <person name="Hathwaick L.T."/>
            <person name="Yim W.C."/>
            <person name="Jenkins J."/>
            <person name="Mckie-Krisberg Z.M."/>
            <person name="Prochnik S."/>
            <person name="Lindquist E."/>
            <person name="Dockter R.B."/>
            <person name="Adam C."/>
            <person name="Molina H."/>
            <person name="Bunkerborg J."/>
            <person name="Jin E."/>
            <person name="Buchheim M."/>
            <person name="Magnuson J."/>
        </authorList>
    </citation>
    <scope>NUCLEOTIDE SEQUENCE</scope>
    <source>
        <strain evidence="1">CCAP 19/18</strain>
    </source>
</reference>
<sequence>MNSNLPGSLAWYECPPDRVIGWCSTKMNINAGKNQARLPTYETQKNTSATEHQSLMVMI</sequence>
<evidence type="ECO:0000313" key="1">
    <source>
        <dbReference type="EMBL" id="KAF5838180.1"/>
    </source>
</evidence>
<evidence type="ECO:0000313" key="2">
    <source>
        <dbReference type="Proteomes" id="UP000815325"/>
    </source>
</evidence>
<dbReference type="EMBL" id="MU069588">
    <property type="protein sequence ID" value="KAF5838180.1"/>
    <property type="molecule type" value="Genomic_DNA"/>
</dbReference>
<organism evidence="1 2">
    <name type="scientific">Dunaliella salina</name>
    <name type="common">Green alga</name>
    <name type="synonym">Protococcus salinus</name>
    <dbReference type="NCBI Taxonomy" id="3046"/>
    <lineage>
        <taxon>Eukaryota</taxon>
        <taxon>Viridiplantae</taxon>
        <taxon>Chlorophyta</taxon>
        <taxon>core chlorophytes</taxon>
        <taxon>Chlorophyceae</taxon>
        <taxon>CS clade</taxon>
        <taxon>Chlamydomonadales</taxon>
        <taxon>Dunaliellaceae</taxon>
        <taxon>Dunaliella</taxon>
    </lineage>
</organism>
<gene>
    <name evidence="1" type="ORF">DUNSADRAFT_3305</name>
</gene>
<name>A0ABQ7GU81_DUNSA</name>
<proteinExistence type="predicted"/>
<accession>A0ABQ7GU81</accession>